<dbReference type="SUPFAM" id="SSF56935">
    <property type="entry name" value="Porins"/>
    <property type="match status" value="1"/>
</dbReference>
<evidence type="ECO:0000256" key="5">
    <source>
        <dbReference type="ARBA" id="ARBA00022692"/>
    </source>
</evidence>
<evidence type="ECO:0000256" key="6">
    <source>
        <dbReference type="ARBA" id="ARBA00022729"/>
    </source>
</evidence>
<keyword evidence="8" id="KW-0626">Porin</keyword>
<dbReference type="PANTHER" id="PTHR34501:SF9">
    <property type="entry name" value="MAJOR OUTER MEMBRANE PROTEIN P.IA"/>
    <property type="match status" value="1"/>
</dbReference>
<comment type="caution">
    <text evidence="13">The sequence shown here is derived from an EMBL/GenBank/DDBJ whole genome shotgun (WGS) entry which is preliminary data.</text>
</comment>
<evidence type="ECO:0000256" key="7">
    <source>
        <dbReference type="ARBA" id="ARBA00023065"/>
    </source>
</evidence>
<evidence type="ECO:0000256" key="10">
    <source>
        <dbReference type="ARBA" id="ARBA00023237"/>
    </source>
</evidence>
<evidence type="ECO:0000259" key="12">
    <source>
        <dbReference type="Pfam" id="PF13609"/>
    </source>
</evidence>
<evidence type="ECO:0000256" key="2">
    <source>
        <dbReference type="ARBA" id="ARBA00011233"/>
    </source>
</evidence>
<comment type="subunit">
    <text evidence="2">Homotrimer.</text>
</comment>
<proteinExistence type="predicted"/>
<dbReference type="Proteomes" id="UP000249638">
    <property type="component" value="Unassembled WGS sequence"/>
</dbReference>
<evidence type="ECO:0000256" key="3">
    <source>
        <dbReference type="ARBA" id="ARBA00022448"/>
    </source>
</evidence>
<keyword evidence="14" id="KW-1185">Reference proteome</keyword>
<dbReference type="PANTHER" id="PTHR34501">
    <property type="entry name" value="PROTEIN YDDL-RELATED"/>
    <property type="match status" value="1"/>
</dbReference>
<feature type="chain" id="PRO_5015887365" evidence="11">
    <location>
        <begin position="21"/>
        <end position="371"/>
    </location>
</feature>
<keyword evidence="3" id="KW-0813">Transport</keyword>
<comment type="subcellular location">
    <subcellularLocation>
        <location evidence="1">Cell outer membrane</location>
        <topology evidence="1">Multi-pass membrane protein</topology>
    </subcellularLocation>
</comment>
<dbReference type="GO" id="GO:0009279">
    <property type="term" value="C:cell outer membrane"/>
    <property type="evidence" value="ECO:0007669"/>
    <property type="project" value="UniProtKB-SubCell"/>
</dbReference>
<organism evidence="13 14">
    <name type="scientific">Cupriavidus phytorum</name>
    <dbReference type="NCBI Taxonomy" id="3024399"/>
    <lineage>
        <taxon>Bacteria</taxon>
        <taxon>Pseudomonadati</taxon>
        <taxon>Pseudomonadota</taxon>
        <taxon>Betaproteobacteria</taxon>
        <taxon>Burkholderiales</taxon>
        <taxon>Burkholderiaceae</taxon>
        <taxon>Cupriavidus</taxon>
    </lineage>
</organism>
<feature type="domain" description="Porin" evidence="12">
    <location>
        <begin position="7"/>
        <end position="334"/>
    </location>
</feature>
<dbReference type="InterPro" id="IPR023614">
    <property type="entry name" value="Porin_dom_sf"/>
</dbReference>
<evidence type="ECO:0000313" key="13">
    <source>
        <dbReference type="EMBL" id="PZX28194.1"/>
    </source>
</evidence>
<keyword evidence="6 11" id="KW-0732">Signal</keyword>
<dbReference type="GO" id="GO:0006811">
    <property type="term" value="P:monoatomic ion transport"/>
    <property type="evidence" value="ECO:0007669"/>
    <property type="project" value="UniProtKB-KW"/>
</dbReference>
<evidence type="ECO:0000256" key="4">
    <source>
        <dbReference type="ARBA" id="ARBA00022452"/>
    </source>
</evidence>
<dbReference type="GO" id="GO:0015288">
    <property type="term" value="F:porin activity"/>
    <property type="evidence" value="ECO:0007669"/>
    <property type="project" value="UniProtKB-KW"/>
</dbReference>
<dbReference type="AlphaFoldDB" id="A0A2W7P914"/>
<dbReference type="CDD" id="cd00342">
    <property type="entry name" value="gram_neg_porins"/>
    <property type="match status" value="1"/>
</dbReference>
<evidence type="ECO:0000256" key="8">
    <source>
        <dbReference type="ARBA" id="ARBA00023114"/>
    </source>
</evidence>
<accession>A0A2W7P914</accession>
<keyword evidence="10" id="KW-0998">Cell outer membrane</keyword>
<keyword evidence="4" id="KW-1134">Transmembrane beta strand</keyword>
<dbReference type="Gene3D" id="2.40.160.10">
    <property type="entry name" value="Porin"/>
    <property type="match status" value="1"/>
</dbReference>
<sequence>MKYRMLALAAAWLLGPVAYAQSSVTLYGVADVGFEYLNHAVASTGTVAAGAAAHNLWALQSGNQSGSRWGLRGVEDLGGGLKSIFLLESGFNIDTGTMGQGGRLFGRGAYVGLQNEWGQVTFGRHTTPFYDFGVTYDPMAIASRYSVGAQDPYLGGARADNSVKYMGKFGGLSLSGLYSFNSSNQEIAGNFTNGRSYSASASYAAGPFAFGAIYDQTNRSAATALTTNSLIRRAAAAATYSLGSAKFYAGYRYAHAFNGAVLPGVALANTVSNLAWLGAAYQVTPALSLAGSAYYQNLRESNAGNPWLFVALVDYALSKRTDVYSTVSYALNRGKSNLGVNGFNDQLGVSSEAVRPGANQFGAVVGIRHKF</sequence>
<dbReference type="InterPro" id="IPR033900">
    <property type="entry name" value="Gram_neg_porin_domain"/>
</dbReference>
<evidence type="ECO:0000256" key="9">
    <source>
        <dbReference type="ARBA" id="ARBA00023136"/>
    </source>
</evidence>
<evidence type="ECO:0000256" key="1">
    <source>
        <dbReference type="ARBA" id="ARBA00004571"/>
    </source>
</evidence>
<keyword evidence="7" id="KW-0406">Ion transport</keyword>
<reference evidence="13" key="1">
    <citation type="submission" date="2018-06" db="EMBL/GenBank/DDBJ databases">
        <title>Genomic Encyclopedia of Type Strains, Phase IV (KMG-V): Genome sequencing to study the core and pangenomes of soil and plant-associated prokaryotes.</title>
        <authorList>
            <person name="Whitman W."/>
        </authorList>
    </citation>
    <scope>NUCLEOTIDE SEQUENCE [LARGE SCALE GENOMIC DNA]</scope>
    <source>
        <strain evidence="13">MLR2-44</strain>
    </source>
</reference>
<name>A0A2W7P914_9BURK</name>
<protein>
    <submittedName>
        <fullName evidence="13">Porin</fullName>
    </submittedName>
</protein>
<evidence type="ECO:0000313" key="14">
    <source>
        <dbReference type="Proteomes" id="UP000249638"/>
    </source>
</evidence>
<dbReference type="Pfam" id="PF13609">
    <property type="entry name" value="Porin_4"/>
    <property type="match status" value="1"/>
</dbReference>
<evidence type="ECO:0000256" key="11">
    <source>
        <dbReference type="SAM" id="SignalP"/>
    </source>
</evidence>
<dbReference type="EMBL" id="QKZN01000005">
    <property type="protein sequence ID" value="PZX28194.1"/>
    <property type="molecule type" value="Genomic_DNA"/>
</dbReference>
<keyword evidence="9" id="KW-0472">Membrane</keyword>
<gene>
    <name evidence="13" type="ORF">C7416_105431</name>
</gene>
<dbReference type="InterPro" id="IPR050298">
    <property type="entry name" value="Gram-neg_bact_OMP"/>
</dbReference>
<keyword evidence="5" id="KW-0812">Transmembrane</keyword>
<feature type="signal peptide" evidence="11">
    <location>
        <begin position="1"/>
        <end position="20"/>
    </location>
</feature>
<dbReference type="GO" id="GO:0046930">
    <property type="term" value="C:pore complex"/>
    <property type="evidence" value="ECO:0007669"/>
    <property type="project" value="UniProtKB-KW"/>
</dbReference>